<evidence type="ECO:0000313" key="3">
    <source>
        <dbReference type="Proteomes" id="UP000509335"/>
    </source>
</evidence>
<name>A0A7H8XEE8_9ACTN</name>
<dbReference type="Pfam" id="PF12770">
    <property type="entry name" value="CHAT"/>
    <property type="match status" value="1"/>
</dbReference>
<sequence length="999" mass="106152">MPDRMALAAAVRAATTGSEAWVTAMDELAESWAGDGELDNAISIRRQALDGLGAEVPAWMRLDLSTNFGIDLMDRYRRDGRIADLREACAIAEQVWAASPPAARLEATATLAGRLATRSDVPGEPESLERARQLLEDALMAAATDDPERPVAISALAGVHLQLWRRGGERDRLDAALRTVAAGLEQATAGPEMVNVAGLVAEVAEQRYDRELLALAEQLARSAITAGRPATATVRVALHRLLASVLLTRYEWTGERDALTEASVSAQNAVREATVDADRALALSVRSTVRSVMARLRDDQPGFAAAISDARAALELVRGQGRDGEYATNLASLLAERYDLLGDSSDLDKAIRLIDRLLADGVDRDTLPTVANNQANNLLARFELRAELADLDRAVALANEAVEATAPDSWDLAARHDTAGRLHAARAHHRGSRDDLVTAERHAEQAVAATREGSPDLALYLNNWAMWLTDRWEQDDAEDALTHAIDRLQQALAAAGRAEDDIEGSMTATIAFNLGARLQDRFDLDLRRGRTDMNTLQRAADLFDEVLGAGYPHLAVVAGRRLGDIAWRVGMWPEAEQAFRAALEAAGTLTRIRPRHPDKERARSGVQGIGALAALAAVRAGDAAAAAVHLEQASATLIAEATDIRADTASFAGIVAAAAGMDRHVLLLGCTRAGGVAVLVAPNGSVQYVELPQATEPAVADQASRFREALRRAEDSSNAMPILLEAADQFAAWTLDSLVAPLMPLVATAGRLAVLPLGRLAWLPLTTCGEPSKRAALGAYDPILLIRATAPSRKPPSKAPAVAPRVVVWADTSPADRPIPAAGREAERVARRHAGAVTHIDRSAAPAGGFADDTVLDGLLAADIVHLACHCDVDVDHPQQTVLRVRPPIRVGLRAHSARRRVHVVLSACDAALTGATLPDEALSAATAFLLAGAAVVTAPLWPVNDTTAPALMSDYHAELAAGVPPAAALSAVQKRWARRPAYVCGPWVVTAWPDTADG</sequence>
<dbReference type="KEGG" id="mcab:HXZ27_03790"/>
<evidence type="ECO:0000313" key="2">
    <source>
        <dbReference type="EMBL" id="QLD23446.1"/>
    </source>
</evidence>
<proteinExistence type="predicted"/>
<protein>
    <submittedName>
        <fullName evidence="2">CHAT domain-containing protein</fullName>
    </submittedName>
</protein>
<dbReference type="Proteomes" id="UP000509335">
    <property type="component" value="Chromosome"/>
</dbReference>
<evidence type="ECO:0000259" key="1">
    <source>
        <dbReference type="Pfam" id="PF12770"/>
    </source>
</evidence>
<dbReference type="AlphaFoldDB" id="A0A7H8XEE8"/>
<feature type="domain" description="CHAT" evidence="1">
    <location>
        <begin position="736"/>
        <end position="981"/>
    </location>
</feature>
<organism evidence="2 3">
    <name type="scientific">Micromonospora carbonacea</name>
    <dbReference type="NCBI Taxonomy" id="47853"/>
    <lineage>
        <taxon>Bacteria</taxon>
        <taxon>Bacillati</taxon>
        <taxon>Actinomycetota</taxon>
        <taxon>Actinomycetes</taxon>
        <taxon>Micromonosporales</taxon>
        <taxon>Micromonosporaceae</taxon>
        <taxon>Micromonospora</taxon>
    </lineage>
</organism>
<reference evidence="2 3" key="1">
    <citation type="submission" date="2020-07" db="EMBL/GenBank/DDBJ databases">
        <title>A bifunctional nitrone conjugated secondary metabolite targeting the ribosome.</title>
        <authorList>
            <person name="Limbrick E.M."/>
            <person name="Graf M."/>
            <person name="Derewacz D.K."/>
            <person name="Nguyen F."/>
            <person name="Spraggins J.M."/>
            <person name="Wieland M."/>
            <person name="Ynigez-Gutierrez A.E."/>
            <person name="Reisman B.J."/>
            <person name="Zinshteyn B."/>
            <person name="McCulloch K."/>
            <person name="Iverson T.M."/>
            <person name="Green R."/>
            <person name="Wilson D.N."/>
            <person name="Bachmann B.O."/>
        </authorList>
    </citation>
    <scope>NUCLEOTIDE SEQUENCE [LARGE SCALE GENOMIC DNA]</scope>
    <source>
        <strain evidence="3">aurantiaca</strain>
    </source>
</reference>
<dbReference type="Gene3D" id="1.25.40.10">
    <property type="entry name" value="Tetratricopeptide repeat domain"/>
    <property type="match status" value="1"/>
</dbReference>
<dbReference type="EMBL" id="CP058322">
    <property type="protein sequence ID" value="QLD23446.1"/>
    <property type="molecule type" value="Genomic_DNA"/>
</dbReference>
<dbReference type="InterPro" id="IPR011990">
    <property type="entry name" value="TPR-like_helical_dom_sf"/>
</dbReference>
<dbReference type="InterPro" id="IPR024983">
    <property type="entry name" value="CHAT_dom"/>
</dbReference>
<gene>
    <name evidence="2" type="ORF">HXZ27_03790</name>
</gene>
<accession>A0A7H8XEE8</accession>